<evidence type="ECO:0000256" key="3">
    <source>
        <dbReference type="ARBA" id="ARBA00022801"/>
    </source>
</evidence>
<keyword evidence="7" id="KW-0547">Nucleotide-binding</keyword>
<dbReference type="RefSeq" id="XP_028476161.1">
    <property type="nucleotide sequence ID" value="XM_028623228.1"/>
</dbReference>
<feature type="active site" description="Proton acceptor" evidence="6">
    <location>
        <position position="363"/>
    </location>
</feature>
<dbReference type="GO" id="GO:0005524">
    <property type="term" value="F:ATP binding"/>
    <property type="evidence" value="ECO:0007669"/>
    <property type="project" value="UniProtKB-KW"/>
</dbReference>
<dbReference type="GO" id="GO:0017111">
    <property type="term" value="F:ribonucleoside triphosphate phosphatase activity"/>
    <property type="evidence" value="ECO:0007669"/>
    <property type="project" value="TreeGrafter"/>
</dbReference>
<dbReference type="Proteomes" id="UP000279236">
    <property type="component" value="Unassembled WGS sequence"/>
</dbReference>
<dbReference type="PANTHER" id="PTHR11782:SF83">
    <property type="entry name" value="GUANOSINE-DIPHOSPHATASE"/>
    <property type="match status" value="1"/>
</dbReference>
<dbReference type="InterPro" id="IPR000407">
    <property type="entry name" value="GDA1_CD39_NTPase"/>
</dbReference>
<evidence type="ECO:0000313" key="11">
    <source>
        <dbReference type="Proteomes" id="UP000279236"/>
    </source>
</evidence>
<name>A0A427XS75_9TREE</name>
<accession>A0A427XS75</accession>
<feature type="compositionally biased region" description="Low complexity" evidence="9">
    <location>
        <begin position="54"/>
        <end position="70"/>
    </location>
</feature>
<reference evidence="10 11" key="1">
    <citation type="submission" date="2018-11" db="EMBL/GenBank/DDBJ databases">
        <title>Genome sequence of Apiotrichum porosum DSM 27194.</title>
        <authorList>
            <person name="Aliyu H."/>
            <person name="Gorte O."/>
            <person name="Ochsenreither K."/>
        </authorList>
    </citation>
    <scope>NUCLEOTIDE SEQUENCE [LARGE SCALE GENOMIC DNA]</scope>
    <source>
        <strain evidence="10 11">DSM 27194</strain>
    </source>
</reference>
<keyword evidence="3 8" id="KW-0378">Hydrolase</keyword>
<dbReference type="Pfam" id="PF01150">
    <property type="entry name" value="GDA1_CD39"/>
    <property type="match status" value="1"/>
</dbReference>
<sequence length="665" mass="71897">MAEPQSSLPSSVSLSTACASPSRSPSPISQSPEDSPPRGIVFAAATLRRRARRSSSTASSPSTSPSTPETMFSQRKYTPLPTSSANAGQRRRSGGGLPMWKRYILLGTAVVLVTGAGYVFMNRDQAEVSPDVYTPSTDNPPALDEGFKSPPFNPTYDDETPDGPDRIGILPVDDDHPFTGEYTKPEATASADKPVAEDPEDDTLPDDPPAGHPTSFETDVNPASTIYCTTPFEGKPLVQYALTIDAGSTGSRIHVYKFNNCGPSPQLEYETFNAIRPGLSSYAGDPTGAAKSLDPLMEEANRVVPESLRGCTPVEVKATAGLRLLGEVESTAILDECRNHLKTNYHYTIGGAESVEIMEGKNEGVYAWITANYLLNKIGEGVKTQDTIAVMDLGGASTQIVFEPRFPADSEQKLAEGDHKFSLWFGGKNFTLYQHSHLNYGLMRARRSIHNIVGFTWSMNKDDEEWDALTPDTYIGNPCLSRGTTEEVELDPPGRTKVKVTMTGANGGFDACNRVVELAIAKDAICQVEPCSFNGVYQPALIDTFKGGKVLALSYFTDRIAPLLDVGAPGELTLGTLGKLARDVCAGETVWRTRWAGNTNALEELEGRPEYCLDLTFMNALLSLGYELHDDRDLLVEKKIKGVELGWALGAGLALVEKADLKCLA</sequence>
<comment type="similarity">
    <text evidence="2 8">Belongs to the GDA1/CD39 NTPase family.</text>
</comment>
<dbReference type="Gene3D" id="3.30.420.150">
    <property type="entry name" value="Exopolyphosphatase. Domain 2"/>
    <property type="match status" value="1"/>
</dbReference>
<comment type="subcellular location">
    <subcellularLocation>
        <location evidence="1">Golgi apparatus membrane</location>
        <topology evidence="1">Single-pass type II membrane protein</topology>
    </subcellularLocation>
</comment>
<dbReference type="GO" id="GO:0004382">
    <property type="term" value="F:GDP phosphatase activity"/>
    <property type="evidence" value="ECO:0007669"/>
    <property type="project" value="UniProtKB-EC"/>
</dbReference>
<proteinExistence type="inferred from homology"/>
<protein>
    <recommendedName>
        <fullName evidence="5">guanosine-diphosphatase</fullName>
        <ecNumber evidence="5">3.6.1.42</ecNumber>
    </recommendedName>
</protein>
<evidence type="ECO:0000256" key="9">
    <source>
        <dbReference type="SAM" id="MobiDB-lite"/>
    </source>
</evidence>
<organism evidence="10 11">
    <name type="scientific">Apiotrichum porosum</name>
    <dbReference type="NCBI Taxonomy" id="105984"/>
    <lineage>
        <taxon>Eukaryota</taxon>
        <taxon>Fungi</taxon>
        <taxon>Dikarya</taxon>
        <taxon>Basidiomycota</taxon>
        <taxon>Agaricomycotina</taxon>
        <taxon>Tremellomycetes</taxon>
        <taxon>Trichosporonales</taxon>
        <taxon>Trichosporonaceae</taxon>
        <taxon>Apiotrichum</taxon>
    </lineage>
</organism>
<evidence type="ECO:0000313" key="10">
    <source>
        <dbReference type="EMBL" id="RSH81706.1"/>
    </source>
</evidence>
<dbReference type="PANTHER" id="PTHR11782">
    <property type="entry name" value="ADENOSINE/GUANOSINE DIPHOSPHATASE"/>
    <property type="match status" value="1"/>
</dbReference>
<gene>
    <name evidence="10" type="primary">GDA1</name>
    <name evidence="10" type="ORF">EHS24_007894</name>
</gene>
<dbReference type="OrthoDB" id="6372431at2759"/>
<keyword evidence="7" id="KW-0067">ATP-binding</keyword>
<evidence type="ECO:0000256" key="5">
    <source>
        <dbReference type="ARBA" id="ARBA00038903"/>
    </source>
</evidence>
<keyword evidence="11" id="KW-1185">Reference proteome</keyword>
<dbReference type="Gene3D" id="3.30.420.40">
    <property type="match status" value="1"/>
</dbReference>
<dbReference type="EMBL" id="RSCE01000006">
    <property type="protein sequence ID" value="RSH81706.1"/>
    <property type="molecule type" value="Genomic_DNA"/>
</dbReference>
<dbReference type="GO" id="GO:0045134">
    <property type="term" value="F:UDP phosphatase activity"/>
    <property type="evidence" value="ECO:0007669"/>
    <property type="project" value="TreeGrafter"/>
</dbReference>
<evidence type="ECO:0000256" key="6">
    <source>
        <dbReference type="PIRSR" id="PIRSR600407-1"/>
    </source>
</evidence>
<feature type="region of interest" description="Disordered" evidence="9">
    <location>
        <begin position="1"/>
        <end position="96"/>
    </location>
</feature>
<evidence type="ECO:0000256" key="4">
    <source>
        <dbReference type="ARBA" id="ARBA00037742"/>
    </source>
</evidence>
<feature type="binding site" evidence="7">
    <location>
        <begin position="395"/>
        <end position="399"/>
    </location>
    <ligand>
        <name>ATP</name>
        <dbReference type="ChEBI" id="CHEBI:30616"/>
    </ligand>
</feature>
<dbReference type="STRING" id="105984.A0A427XS75"/>
<feature type="compositionally biased region" description="Low complexity" evidence="9">
    <location>
        <begin position="1"/>
        <end position="32"/>
    </location>
</feature>
<dbReference type="AlphaFoldDB" id="A0A427XS75"/>
<dbReference type="GO" id="GO:0009134">
    <property type="term" value="P:nucleoside diphosphate catabolic process"/>
    <property type="evidence" value="ECO:0007669"/>
    <property type="project" value="TreeGrafter"/>
</dbReference>
<dbReference type="GO" id="GO:0000139">
    <property type="term" value="C:Golgi membrane"/>
    <property type="evidence" value="ECO:0007669"/>
    <property type="project" value="UniProtKB-SubCell"/>
</dbReference>
<comment type="caution">
    <text evidence="10">The sequence shown here is derived from an EMBL/GenBank/DDBJ whole genome shotgun (WGS) entry which is preliminary data.</text>
</comment>
<feature type="region of interest" description="Disordered" evidence="9">
    <location>
        <begin position="131"/>
        <end position="219"/>
    </location>
</feature>
<dbReference type="GeneID" id="39592437"/>
<dbReference type="EC" id="3.6.1.42" evidence="5"/>
<dbReference type="PROSITE" id="PS01238">
    <property type="entry name" value="GDA1_CD39_NTPASE"/>
    <property type="match status" value="1"/>
</dbReference>
<evidence type="ECO:0000256" key="8">
    <source>
        <dbReference type="RuleBase" id="RU003833"/>
    </source>
</evidence>
<evidence type="ECO:0000256" key="1">
    <source>
        <dbReference type="ARBA" id="ARBA00004323"/>
    </source>
</evidence>
<evidence type="ECO:0000256" key="7">
    <source>
        <dbReference type="PIRSR" id="PIRSR600407-2"/>
    </source>
</evidence>
<feature type="compositionally biased region" description="Polar residues" evidence="9">
    <location>
        <begin position="71"/>
        <end position="87"/>
    </location>
</feature>
<dbReference type="CDD" id="cd24040">
    <property type="entry name" value="ASKHA_NBD_GDA1"/>
    <property type="match status" value="1"/>
</dbReference>
<comment type="function">
    <text evidence="4">After transfer of sugars to endogenous macromolecular acceptors, the enzyme converts nucleoside diphosphates to nucleoside monophosphates which in turn exit the Golgi lumen in a coupled antiporter reaction, allowing entry of additional nucleotide sugar from the cytosol.</text>
</comment>
<dbReference type="GO" id="GO:0006487">
    <property type="term" value="P:protein N-linked glycosylation"/>
    <property type="evidence" value="ECO:0007669"/>
    <property type="project" value="TreeGrafter"/>
</dbReference>
<evidence type="ECO:0000256" key="2">
    <source>
        <dbReference type="ARBA" id="ARBA00009283"/>
    </source>
</evidence>